<accession>A0ABX2F5Y4</accession>
<name>A0ABX2F5Y4_9PSEU</name>
<dbReference type="Pfam" id="PF22725">
    <property type="entry name" value="GFO_IDH_MocA_C3"/>
    <property type="match status" value="1"/>
</dbReference>
<keyword evidence="6" id="KW-1185">Reference proteome</keyword>
<gene>
    <name evidence="5" type="ORF">GC106_37940</name>
</gene>
<dbReference type="Proteomes" id="UP000763557">
    <property type="component" value="Unassembled WGS sequence"/>
</dbReference>
<evidence type="ECO:0000256" key="1">
    <source>
        <dbReference type="ARBA" id="ARBA00010928"/>
    </source>
</evidence>
<proteinExistence type="inferred from homology"/>
<dbReference type="RefSeq" id="WP_173132792.1">
    <property type="nucleotide sequence ID" value="NZ_CBCSGW010000003.1"/>
</dbReference>
<dbReference type="SUPFAM" id="SSF51735">
    <property type="entry name" value="NAD(P)-binding Rossmann-fold domains"/>
    <property type="match status" value="1"/>
</dbReference>
<evidence type="ECO:0000313" key="5">
    <source>
        <dbReference type="EMBL" id="NRN66569.1"/>
    </source>
</evidence>
<keyword evidence="2" id="KW-0560">Oxidoreductase</keyword>
<dbReference type="Gene3D" id="3.30.360.10">
    <property type="entry name" value="Dihydrodipicolinate Reductase, domain 2"/>
    <property type="match status" value="1"/>
</dbReference>
<dbReference type="PANTHER" id="PTHR22604">
    <property type="entry name" value="OXIDOREDUCTASES"/>
    <property type="match status" value="1"/>
</dbReference>
<comment type="caution">
    <text evidence="5">The sequence shown here is derived from an EMBL/GenBank/DDBJ whole genome shotgun (WGS) entry which is preliminary data.</text>
</comment>
<evidence type="ECO:0000256" key="2">
    <source>
        <dbReference type="ARBA" id="ARBA00023002"/>
    </source>
</evidence>
<dbReference type="Gene3D" id="3.40.50.720">
    <property type="entry name" value="NAD(P)-binding Rossmann-like Domain"/>
    <property type="match status" value="1"/>
</dbReference>
<organism evidence="5 6">
    <name type="scientific">Kibdelosporangium persicum</name>
    <dbReference type="NCBI Taxonomy" id="2698649"/>
    <lineage>
        <taxon>Bacteria</taxon>
        <taxon>Bacillati</taxon>
        <taxon>Actinomycetota</taxon>
        <taxon>Actinomycetes</taxon>
        <taxon>Pseudonocardiales</taxon>
        <taxon>Pseudonocardiaceae</taxon>
        <taxon>Kibdelosporangium</taxon>
    </lineage>
</organism>
<evidence type="ECO:0000259" key="4">
    <source>
        <dbReference type="Pfam" id="PF22725"/>
    </source>
</evidence>
<comment type="similarity">
    <text evidence="1">Belongs to the Gfo/Idh/MocA family.</text>
</comment>
<dbReference type="EMBL" id="JAAATY010000010">
    <property type="protein sequence ID" value="NRN66569.1"/>
    <property type="molecule type" value="Genomic_DNA"/>
</dbReference>
<feature type="domain" description="GFO/IDH/MocA-like oxidoreductase" evidence="4">
    <location>
        <begin position="137"/>
        <end position="251"/>
    </location>
</feature>
<dbReference type="PANTHER" id="PTHR22604:SF105">
    <property type="entry name" value="TRANS-1,2-DIHYDROBENZENE-1,2-DIOL DEHYDROGENASE"/>
    <property type="match status" value="1"/>
</dbReference>
<feature type="domain" description="Gfo/Idh/MocA-like oxidoreductase N-terminal" evidence="3">
    <location>
        <begin position="8"/>
        <end position="125"/>
    </location>
</feature>
<reference evidence="5 6" key="1">
    <citation type="submission" date="2020-01" db="EMBL/GenBank/DDBJ databases">
        <title>Kibdelosporangium persica a novel Actinomycetes from a hot desert in Iran.</title>
        <authorList>
            <person name="Safaei N."/>
            <person name="Zaburannyi N."/>
            <person name="Mueller R."/>
            <person name="Wink J."/>
        </authorList>
    </citation>
    <scope>NUCLEOTIDE SEQUENCE [LARGE SCALE GENOMIC DNA]</scope>
    <source>
        <strain evidence="5 6">4NS15</strain>
    </source>
</reference>
<dbReference type="SUPFAM" id="SSF55347">
    <property type="entry name" value="Glyceraldehyde-3-phosphate dehydrogenase-like, C-terminal domain"/>
    <property type="match status" value="1"/>
</dbReference>
<dbReference type="InterPro" id="IPR036291">
    <property type="entry name" value="NAD(P)-bd_dom_sf"/>
</dbReference>
<dbReference type="InterPro" id="IPR000683">
    <property type="entry name" value="Gfo/Idh/MocA-like_OxRdtase_N"/>
</dbReference>
<evidence type="ECO:0000313" key="6">
    <source>
        <dbReference type="Proteomes" id="UP000763557"/>
    </source>
</evidence>
<sequence length="328" mass="36045">MTTVTNPVRFGVLGCADVAWRRTLPAFAESATATVTAVASRDKDKARRFADRFECETVLGYDALLDRSDIEAVYIPLPTGLHHEWCAKALRAGKHVLAEKPLATTHQQAAELAGLARETGLCLMENRMFVQHTQHDAVRKLVANGELGELRVFNSTMAFPPLSAQDVRYRPDLGGGALLDAGFYPLHAAMLFLAEPLEVLGANLRRDPVSGVDVRGSVLLRAGDGVTAHLTFGFEHSYRSHYELWGSRGRLTLERAFTPPPDFQPVIRVERQDGTEQITLPPSHQYRDTIDAFTTAVRDGVPLDAHLETAVRGAALMDAVRTVNQPLE</sequence>
<dbReference type="InterPro" id="IPR055170">
    <property type="entry name" value="GFO_IDH_MocA-like_dom"/>
</dbReference>
<dbReference type="Pfam" id="PF01408">
    <property type="entry name" value="GFO_IDH_MocA"/>
    <property type="match status" value="1"/>
</dbReference>
<evidence type="ECO:0000259" key="3">
    <source>
        <dbReference type="Pfam" id="PF01408"/>
    </source>
</evidence>
<dbReference type="InterPro" id="IPR050984">
    <property type="entry name" value="Gfo/Idh/MocA_domain"/>
</dbReference>
<protein>
    <submittedName>
        <fullName evidence="5">Glucose--fructose oxidoreductase</fullName>
    </submittedName>
</protein>